<evidence type="ECO:0000313" key="5">
    <source>
        <dbReference type="Proteomes" id="UP000242287"/>
    </source>
</evidence>
<dbReference type="PANTHER" id="PTHR22166">
    <property type="entry name" value="ENDOPLASMIC RETICULUM JUNCTION FORMATION PROTEIN LUNAPARK"/>
    <property type="match status" value="1"/>
</dbReference>
<comment type="similarity">
    <text evidence="1">Belongs to the lunapark family.</text>
</comment>
<dbReference type="GO" id="GO:0098826">
    <property type="term" value="C:endoplasmic reticulum tubular network membrane"/>
    <property type="evidence" value="ECO:0007669"/>
    <property type="project" value="UniProtKB-UniRule"/>
</dbReference>
<keyword evidence="1" id="KW-0472">Membrane</keyword>
<feature type="transmembrane region" description="Helical" evidence="1">
    <location>
        <begin position="84"/>
        <end position="103"/>
    </location>
</feature>
<dbReference type="InterPro" id="IPR040115">
    <property type="entry name" value="Lnp"/>
</dbReference>
<keyword evidence="1" id="KW-0256">Endoplasmic reticulum</keyword>
<keyword evidence="1" id="KW-0479">Metal-binding</keyword>
<keyword evidence="1" id="KW-0862">Zinc</keyword>
<gene>
    <name evidence="4" type="ORF">AMATHDRAFT_148667</name>
</gene>
<name>A0A2A9NMS3_9AGAR</name>
<evidence type="ECO:0000313" key="4">
    <source>
        <dbReference type="EMBL" id="PFH48982.1"/>
    </source>
</evidence>
<comment type="function">
    <text evidence="1">Plays a role in determining ER morphology.</text>
</comment>
<dbReference type="PANTHER" id="PTHR22166:SF12">
    <property type="entry name" value="ENDOPLASMIC RETICULUM JUNCTION FORMATION PROTEIN LUNAPARK"/>
    <property type="match status" value="1"/>
</dbReference>
<accession>A0A2A9NMS3</accession>
<dbReference type="Proteomes" id="UP000242287">
    <property type="component" value="Unassembled WGS sequence"/>
</dbReference>
<comment type="domain">
    <text evidence="1">The C4-type zinc finger motif is necessary both for its ER three-way tubular junction localization and formation.</text>
</comment>
<evidence type="ECO:0000256" key="2">
    <source>
        <dbReference type="SAM" id="MobiDB-lite"/>
    </source>
</evidence>
<feature type="compositionally biased region" description="Low complexity" evidence="2">
    <location>
        <begin position="296"/>
        <end position="314"/>
    </location>
</feature>
<reference evidence="4 5" key="1">
    <citation type="submission" date="2014-02" db="EMBL/GenBank/DDBJ databases">
        <title>Transposable element dynamics among asymbiotic and ectomycorrhizal Amanita fungi.</title>
        <authorList>
            <consortium name="DOE Joint Genome Institute"/>
            <person name="Hess J."/>
            <person name="Skrede I."/>
            <person name="Wolfe B."/>
            <person name="LaButti K."/>
            <person name="Ohm R.A."/>
            <person name="Grigoriev I.V."/>
            <person name="Pringle A."/>
        </authorList>
    </citation>
    <scope>NUCLEOTIDE SEQUENCE [LARGE SCALE GENOMIC DNA]</scope>
    <source>
        <strain evidence="4 5">SKay4041</strain>
    </source>
</reference>
<protein>
    <recommendedName>
        <fullName evidence="1">Endoplasmic reticulum junction formation protein lunapark</fullName>
    </recommendedName>
</protein>
<dbReference type="AlphaFoldDB" id="A0A2A9NMS3"/>
<dbReference type="GO" id="GO:1903373">
    <property type="term" value="P:positive regulation of endoplasmic reticulum tubular network organization"/>
    <property type="evidence" value="ECO:0007669"/>
    <property type="project" value="UniProtKB-UniRule"/>
</dbReference>
<organism evidence="4 5">
    <name type="scientific">Amanita thiersii Skay4041</name>
    <dbReference type="NCBI Taxonomy" id="703135"/>
    <lineage>
        <taxon>Eukaryota</taxon>
        <taxon>Fungi</taxon>
        <taxon>Dikarya</taxon>
        <taxon>Basidiomycota</taxon>
        <taxon>Agaricomycotina</taxon>
        <taxon>Agaricomycetes</taxon>
        <taxon>Agaricomycetidae</taxon>
        <taxon>Agaricales</taxon>
        <taxon>Pluteineae</taxon>
        <taxon>Amanitaceae</taxon>
        <taxon>Amanita</taxon>
    </lineage>
</organism>
<feature type="transmembrane region" description="Helical" evidence="1">
    <location>
        <begin position="45"/>
        <end position="64"/>
    </location>
</feature>
<sequence length="330" mass="37550">MSFLKNLFSKKKDEDYETILSNLAEDIRKRQIQLSEIRLRERRSTLLVTLYTLAAWVAYVTLWYMKLLPDFHPGYRHNGAEKAIKAVPVILGPIVILFIRRIVQIWYQRKGDAEEKMLQELMKKQRGVVEDIKKKTNYYSTQELLQKYDSSPINSPLHQRVVPNPLQPATPQLLQKSPAVIKSPSQSATLQSHLTVTPPPFPSVPPRKQWYDKLADALLGDDEHAPGASTSRYALICENCFAHNGLVKESMWEDSQYVCPKCKHFNSSARSKRERHAPRTPPQSDRHSPSPEPPQRRASTSPSSSSQSVSAPDVPRQRKGEANLMDVDGS</sequence>
<feature type="domain" description="Lunapark zinc ribbon" evidence="3">
    <location>
        <begin position="210"/>
        <end position="266"/>
    </location>
</feature>
<dbReference type="STRING" id="703135.A0A2A9NMS3"/>
<keyword evidence="5" id="KW-1185">Reference proteome</keyword>
<dbReference type="Pfam" id="PF10058">
    <property type="entry name" value="Zn_ribbon_10"/>
    <property type="match status" value="1"/>
</dbReference>
<dbReference type="InterPro" id="IPR019273">
    <property type="entry name" value="Lunapark_Znf"/>
</dbReference>
<dbReference type="GO" id="GO:0008270">
    <property type="term" value="F:zinc ion binding"/>
    <property type="evidence" value="ECO:0007669"/>
    <property type="project" value="UniProtKB-KW"/>
</dbReference>
<dbReference type="OrthoDB" id="1725934at2759"/>
<dbReference type="GO" id="GO:0071788">
    <property type="term" value="P:endoplasmic reticulum tubular network maintenance"/>
    <property type="evidence" value="ECO:0007669"/>
    <property type="project" value="UniProtKB-UniRule"/>
</dbReference>
<keyword evidence="1" id="KW-0812">Transmembrane</keyword>
<keyword evidence="1" id="KW-1133">Transmembrane helix</keyword>
<keyword evidence="1" id="KW-0863">Zinc-finger</keyword>
<evidence type="ECO:0000256" key="1">
    <source>
        <dbReference type="RuleBase" id="RU367073"/>
    </source>
</evidence>
<feature type="region of interest" description="Disordered" evidence="2">
    <location>
        <begin position="266"/>
        <end position="330"/>
    </location>
</feature>
<evidence type="ECO:0000259" key="3">
    <source>
        <dbReference type="Pfam" id="PF10058"/>
    </source>
</evidence>
<dbReference type="EMBL" id="KZ302043">
    <property type="protein sequence ID" value="PFH48982.1"/>
    <property type="molecule type" value="Genomic_DNA"/>
</dbReference>
<comment type="subcellular location">
    <subcellularLocation>
        <location evidence="1">Endoplasmic reticulum membrane</location>
        <topology evidence="1">Multi-pass membrane protein</topology>
    </subcellularLocation>
</comment>
<proteinExistence type="inferred from homology"/>